<dbReference type="InterPro" id="IPR027949">
    <property type="entry name" value="Chloroplast_duf"/>
</dbReference>
<sequence>MAGLEVSSSRLFSKRNFPSLCYRRGIVGSTLTAPRVHLGPVCLPKLSSRDLAEEFEKRTGYPIARQTTKSSDRQVIAKLYAIMEAVADRVEMHNNIGYQRDNWNRLLSTSINTMTLTGATMAGLAATVAAEGAPFTALKLSSVVLYVAATGLLLVMNKIQPSQLAEEQRNASRLFKQLYFQIQTTLSVGKPDTSDVNEAMEKVLALDKACPLSLMGSMLEKFPSEVEPARWWPKQRQKQVSLGENNGWNRKLEKEMKQIVSALKKKDSAEYIDLCNKTLKLNKMLATSGPLLTLLAALGSSCVGTTHCSWPVTIGVMAGAMAAVVNTVEHGSQVGMVVEMYRNNAGFFKLIEENIMSNMSEKDVGRRENGEILEMKVALQLGRSLSELEQLAAIAESSEESASKLF</sequence>
<proteinExistence type="predicted"/>
<protein>
    <submittedName>
        <fullName evidence="1">F-box protein</fullName>
    </submittedName>
</protein>
<organism evidence="1 2">
    <name type="scientific">Hibiscus syriacus</name>
    <name type="common">Rose of Sharon</name>
    <dbReference type="NCBI Taxonomy" id="106335"/>
    <lineage>
        <taxon>Eukaryota</taxon>
        <taxon>Viridiplantae</taxon>
        <taxon>Streptophyta</taxon>
        <taxon>Embryophyta</taxon>
        <taxon>Tracheophyta</taxon>
        <taxon>Spermatophyta</taxon>
        <taxon>Magnoliopsida</taxon>
        <taxon>eudicotyledons</taxon>
        <taxon>Gunneridae</taxon>
        <taxon>Pentapetalae</taxon>
        <taxon>rosids</taxon>
        <taxon>malvids</taxon>
        <taxon>Malvales</taxon>
        <taxon>Malvaceae</taxon>
        <taxon>Malvoideae</taxon>
        <taxon>Hibiscus</taxon>
    </lineage>
</organism>
<dbReference type="Pfam" id="PF14476">
    <property type="entry name" value="Chloroplast_duf"/>
    <property type="match status" value="1"/>
</dbReference>
<reference evidence="1" key="1">
    <citation type="submission" date="2019-09" db="EMBL/GenBank/DDBJ databases">
        <title>Draft genome information of white flower Hibiscus syriacus.</title>
        <authorList>
            <person name="Kim Y.-M."/>
        </authorList>
    </citation>
    <scope>NUCLEOTIDE SEQUENCE [LARGE SCALE GENOMIC DNA]</scope>
    <source>
        <strain evidence="1">YM2019G1</strain>
    </source>
</reference>
<dbReference type="AlphaFoldDB" id="A0A6A2Z346"/>
<evidence type="ECO:0000313" key="1">
    <source>
        <dbReference type="EMBL" id="KAE8686381.1"/>
    </source>
</evidence>
<comment type="caution">
    <text evidence="1">The sequence shown here is derived from an EMBL/GenBank/DDBJ whole genome shotgun (WGS) entry which is preliminary data.</text>
</comment>
<gene>
    <name evidence="1" type="ORF">F3Y22_tig00111069pilonHSYRG00164</name>
</gene>
<dbReference type="PANTHER" id="PTHR33358:SF16">
    <property type="entry name" value="F-BOX PROTEIN"/>
    <property type="match status" value="1"/>
</dbReference>
<dbReference type="Proteomes" id="UP000436088">
    <property type="component" value="Unassembled WGS sequence"/>
</dbReference>
<dbReference type="PANTHER" id="PTHR33358">
    <property type="entry name" value="F-BOX PROTEIN WITH A DOMAIN PROTEIN"/>
    <property type="match status" value="1"/>
</dbReference>
<dbReference type="EMBL" id="VEPZ02001219">
    <property type="protein sequence ID" value="KAE8686381.1"/>
    <property type="molecule type" value="Genomic_DNA"/>
</dbReference>
<keyword evidence="2" id="KW-1185">Reference proteome</keyword>
<evidence type="ECO:0000313" key="2">
    <source>
        <dbReference type="Proteomes" id="UP000436088"/>
    </source>
</evidence>
<name>A0A6A2Z346_HIBSY</name>
<accession>A0A6A2Z346</accession>
<dbReference type="OrthoDB" id="1897643at2759"/>